<name>A0A0M0GIW6_SPOGL</name>
<organism evidence="3 4">
    <name type="scientific">Sporosarcina globispora</name>
    <name type="common">Bacillus globisporus</name>
    <dbReference type="NCBI Taxonomy" id="1459"/>
    <lineage>
        <taxon>Bacteria</taxon>
        <taxon>Bacillati</taxon>
        <taxon>Bacillota</taxon>
        <taxon>Bacilli</taxon>
        <taxon>Bacillales</taxon>
        <taxon>Caryophanaceae</taxon>
        <taxon>Sporosarcina</taxon>
    </lineage>
</organism>
<dbReference type="InterPro" id="IPR025668">
    <property type="entry name" value="Tnp_DDE_dom"/>
</dbReference>
<comment type="caution">
    <text evidence="3">The sequence shown here is derived from an EMBL/GenBank/DDBJ whole genome shotgun (WGS) entry which is preliminary data.</text>
</comment>
<gene>
    <name evidence="3" type="ORF">AF332_23135</name>
</gene>
<dbReference type="InterPro" id="IPR008490">
    <property type="entry name" value="Transposase_InsH_N"/>
</dbReference>
<dbReference type="STRING" id="1459.AF332_23135"/>
<reference evidence="4" key="1">
    <citation type="submission" date="2015-07" db="EMBL/GenBank/DDBJ databases">
        <title>Fjat-10036 dsm4.</title>
        <authorList>
            <person name="Liu B."/>
            <person name="Wang J."/>
            <person name="Zhu Y."/>
            <person name="Liu G."/>
            <person name="Chen Q."/>
            <person name="Chen Z."/>
            <person name="Lan J."/>
            <person name="Che J."/>
            <person name="Ge C."/>
            <person name="Shi H."/>
            <person name="Pan Z."/>
            <person name="Liu X."/>
        </authorList>
    </citation>
    <scope>NUCLEOTIDE SEQUENCE [LARGE SCALE GENOMIC DNA]</scope>
    <source>
        <strain evidence="4">DSM 4</strain>
    </source>
</reference>
<proteinExistence type="predicted"/>
<protein>
    <submittedName>
        <fullName evidence="3">Transposase</fullName>
    </submittedName>
</protein>
<dbReference type="EMBL" id="LGUF01000007">
    <property type="protein sequence ID" value="KON89422.1"/>
    <property type="molecule type" value="Genomic_DNA"/>
</dbReference>
<dbReference type="PANTHER" id="PTHR33408:SF2">
    <property type="entry name" value="TRANSPOSASE DDE DOMAIN-CONTAINING PROTEIN"/>
    <property type="match status" value="1"/>
</dbReference>
<dbReference type="RefSeq" id="WP_053436788.1">
    <property type="nucleotide sequence ID" value="NZ_LGUF01000007.1"/>
</dbReference>
<dbReference type="Proteomes" id="UP000037109">
    <property type="component" value="Unassembled WGS sequence"/>
</dbReference>
<dbReference type="NCBIfam" id="NF033551">
    <property type="entry name" value="transpos_IS1182"/>
    <property type="match status" value="1"/>
</dbReference>
<dbReference type="PANTHER" id="PTHR33408">
    <property type="entry name" value="TRANSPOSASE"/>
    <property type="match status" value="1"/>
</dbReference>
<dbReference type="InterPro" id="IPR047629">
    <property type="entry name" value="IS1182_transpos"/>
</dbReference>
<evidence type="ECO:0000259" key="2">
    <source>
        <dbReference type="Pfam" id="PF13751"/>
    </source>
</evidence>
<feature type="domain" description="Transposase DDE" evidence="2">
    <location>
        <begin position="323"/>
        <end position="441"/>
    </location>
</feature>
<feature type="domain" description="Transposase InsH N-terminal" evidence="1">
    <location>
        <begin position="16"/>
        <end position="111"/>
    </location>
</feature>
<evidence type="ECO:0000313" key="4">
    <source>
        <dbReference type="Proteomes" id="UP000037109"/>
    </source>
</evidence>
<dbReference type="PATRIC" id="fig|1459.3.peg.5103"/>
<dbReference type="Pfam" id="PF05598">
    <property type="entry name" value="DUF772"/>
    <property type="match status" value="1"/>
</dbReference>
<sequence length="455" mass="53514">MFKPKESSQNEIEFVSIDELVPSDHLLRKIDQYIDFSTILDKVRPYYSEDNGRPTDPLLLFKMMFIGYLYGIRSERQLEQEIKMNIAYRWFLGLKFRDSVPHHSTISFNRQNRFKGTDIFQEIFDEIVLQAINNKMVGGRVLFTDSTHLKANANKHKFTKEEVKAHTRAYIDELDKAVEEDRQNHGKKPLKEREEVIETKKIRVSTTDPESGFMSRDNKQEMFCYLDHRTTDMKFNIITDAFVTPGNVHDSVPYLSRLDRQTRRFDFKVEAVALDSGYLTNPICKGLSDRNIFAVIAHRRFHPTTGLFPKWKFTYDSEKDLYVCPNKQELIYRTTSREGYREYKSDPKQCETCPFLSQCTRSKNKVKVVTRHVWEDDKEKVRLNRLSKSGKMLYKFRKEKVERSFADSKELHGLRYCRFRGLHNASEQVLLTAACQNMKKIAMHLALLGYVLGDL</sequence>
<evidence type="ECO:0000313" key="3">
    <source>
        <dbReference type="EMBL" id="KON89422.1"/>
    </source>
</evidence>
<dbReference type="Pfam" id="PF13751">
    <property type="entry name" value="DDE_Tnp_1_6"/>
    <property type="match status" value="1"/>
</dbReference>
<accession>A0A0M0GIW6</accession>
<keyword evidence="4" id="KW-1185">Reference proteome</keyword>
<evidence type="ECO:0000259" key="1">
    <source>
        <dbReference type="Pfam" id="PF05598"/>
    </source>
</evidence>
<dbReference type="AlphaFoldDB" id="A0A0M0GIW6"/>